<gene>
    <name evidence="2" type="ORF">IDH45_27850</name>
</gene>
<feature type="transmembrane region" description="Helical" evidence="1">
    <location>
        <begin position="32"/>
        <end position="51"/>
    </location>
</feature>
<evidence type="ECO:0000313" key="3">
    <source>
        <dbReference type="Proteomes" id="UP000639396"/>
    </source>
</evidence>
<proteinExistence type="predicted"/>
<name>A0A927H224_9BACL</name>
<feature type="transmembrane region" description="Helical" evidence="1">
    <location>
        <begin position="161"/>
        <end position="183"/>
    </location>
</feature>
<reference evidence="2" key="1">
    <citation type="submission" date="2020-09" db="EMBL/GenBank/DDBJ databases">
        <title>A novel bacterium of genus Paenibacillus, isolated from South China Sea.</title>
        <authorList>
            <person name="Huang H."/>
            <person name="Mo K."/>
            <person name="Hu Y."/>
        </authorList>
    </citation>
    <scope>NUCLEOTIDE SEQUENCE</scope>
    <source>
        <strain evidence="2">IB182363</strain>
    </source>
</reference>
<protein>
    <submittedName>
        <fullName evidence="2">Uncharacterized protein</fullName>
    </submittedName>
</protein>
<dbReference type="AlphaFoldDB" id="A0A927H224"/>
<feature type="transmembrane region" description="Helical" evidence="1">
    <location>
        <begin position="189"/>
        <end position="205"/>
    </location>
</feature>
<dbReference type="Proteomes" id="UP000639396">
    <property type="component" value="Unassembled WGS sequence"/>
</dbReference>
<dbReference type="EMBL" id="JACXJA010000047">
    <property type="protein sequence ID" value="MBD2865801.1"/>
    <property type="molecule type" value="Genomic_DNA"/>
</dbReference>
<sequence length="213" mass="24841">MEVMRFLLFSSLEWLALFILTFAMFKFPYRGFWGQIILCSVLLSFLSYVLFDVLHLRPLAPIIQLPLVIICTWQVFRVHLFYAALMTTYGYNGYAFIQILFIVVMKGAGLTFQELISTPYFSILQNATIVVTLLIGWFVHKRRLGFSFIPDFELVRVKFRGINLWLLVLIILGNIQFATYSFLATKSTEAFLVSTIVLMLLLYFARKKEFSYD</sequence>
<feature type="transmembrane region" description="Helical" evidence="1">
    <location>
        <begin position="119"/>
        <end position="140"/>
    </location>
</feature>
<evidence type="ECO:0000313" key="2">
    <source>
        <dbReference type="EMBL" id="MBD2865801.1"/>
    </source>
</evidence>
<keyword evidence="3" id="KW-1185">Reference proteome</keyword>
<keyword evidence="1" id="KW-0812">Transmembrane</keyword>
<feature type="transmembrane region" description="Helical" evidence="1">
    <location>
        <begin position="6"/>
        <end position="25"/>
    </location>
</feature>
<comment type="caution">
    <text evidence="2">The sequence shown here is derived from an EMBL/GenBank/DDBJ whole genome shotgun (WGS) entry which is preliminary data.</text>
</comment>
<dbReference type="RefSeq" id="WP_190931421.1">
    <property type="nucleotide sequence ID" value="NZ_JACXJA010000047.1"/>
</dbReference>
<organism evidence="2 3">
    <name type="scientific">Paenibacillus oceani</name>
    <dbReference type="NCBI Taxonomy" id="2772510"/>
    <lineage>
        <taxon>Bacteria</taxon>
        <taxon>Bacillati</taxon>
        <taxon>Bacillota</taxon>
        <taxon>Bacilli</taxon>
        <taxon>Bacillales</taxon>
        <taxon>Paenibacillaceae</taxon>
        <taxon>Paenibacillus</taxon>
    </lineage>
</organism>
<keyword evidence="1" id="KW-0472">Membrane</keyword>
<accession>A0A927H224</accession>
<evidence type="ECO:0000256" key="1">
    <source>
        <dbReference type="SAM" id="Phobius"/>
    </source>
</evidence>
<keyword evidence="1" id="KW-1133">Transmembrane helix</keyword>